<dbReference type="Pfam" id="PF22622">
    <property type="entry name" value="MFE-2_hydrat-2_N"/>
    <property type="match status" value="1"/>
</dbReference>
<accession>A0A0G4FPC5</accession>
<dbReference type="GO" id="GO:0006635">
    <property type="term" value="P:fatty acid beta-oxidation"/>
    <property type="evidence" value="ECO:0007669"/>
    <property type="project" value="TreeGrafter"/>
</dbReference>
<feature type="domain" description="MaoC-like" evidence="1">
    <location>
        <begin position="171"/>
        <end position="284"/>
    </location>
</feature>
<protein>
    <submittedName>
        <fullName evidence="3">Uncharacterized protein</fullName>
    </submittedName>
</protein>
<sequence length="301" mass="32180">MPKPDKVIPSECAGYSVGETTASYGPKDVMLYALGLGVSTDPLDPLDLKFTYENAEDFAPLPSFAVVLSSFEDLFGALTACPGLPEFNPMMLLHGEEKVTLFKSLEPEAALVHKASIKNVYDKGSGALLVVVVESFEQDSGEKVCALEHSLFIRGIGGFGGDKGPAPASNKPPKRVPDAVFKKETSANQALIYRLSGDMNPLHADPNMAAMGGFDKPILHGLCFFGIATHGVVREMCENDPSRVLSVEGRFASPVLPGDPLRVEMWKEGGRVLFQVVNERTNKVSLANGAVALRGPSQSSL</sequence>
<dbReference type="Pfam" id="PF01575">
    <property type="entry name" value="MaoC_dehydratas"/>
    <property type="match status" value="1"/>
</dbReference>
<dbReference type="PANTHER" id="PTHR13078:SF56">
    <property type="entry name" value="PEROXISOMAL MULTIFUNCTIONAL ENZYME TYPE 2"/>
    <property type="match status" value="1"/>
</dbReference>
<dbReference type="GO" id="GO:0005777">
    <property type="term" value="C:peroxisome"/>
    <property type="evidence" value="ECO:0007669"/>
    <property type="project" value="TreeGrafter"/>
</dbReference>
<name>A0A0G4FPC5_9ALVE</name>
<dbReference type="InterPro" id="IPR054357">
    <property type="entry name" value="MFE-2_N"/>
</dbReference>
<dbReference type="GO" id="GO:0003857">
    <property type="term" value="F:(3S)-3-hydroxyacyl-CoA dehydrogenase (NAD+) activity"/>
    <property type="evidence" value="ECO:0007669"/>
    <property type="project" value="TreeGrafter"/>
</dbReference>
<dbReference type="CDD" id="cd03448">
    <property type="entry name" value="HDE_HSD"/>
    <property type="match status" value="1"/>
</dbReference>
<proteinExistence type="predicted"/>
<feature type="domain" description="Peroxisomal multifunctional enzyme type 2-like N-terminal" evidence="2">
    <location>
        <begin position="24"/>
        <end position="155"/>
    </location>
</feature>
<dbReference type="Gene3D" id="3.10.129.10">
    <property type="entry name" value="Hotdog Thioesterase"/>
    <property type="match status" value="1"/>
</dbReference>
<gene>
    <name evidence="3" type="ORF">Cvel_18073</name>
</gene>
<dbReference type="InterPro" id="IPR002539">
    <property type="entry name" value="MaoC-like_dom"/>
</dbReference>
<evidence type="ECO:0000313" key="3">
    <source>
        <dbReference type="EMBL" id="CEM16187.1"/>
    </source>
</evidence>
<dbReference type="PhylomeDB" id="A0A0G4FPC5"/>
<reference evidence="3" key="1">
    <citation type="submission" date="2014-11" db="EMBL/GenBank/DDBJ databases">
        <authorList>
            <person name="Otto D Thomas"/>
            <person name="Naeem Raeece"/>
        </authorList>
    </citation>
    <scope>NUCLEOTIDE SEQUENCE</scope>
</reference>
<dbReference type="GO" id="GO:0004300">
    <property type="term" value="F:enoyl-CoA hydratase activity"/>
    <property type="evidence" value="ECO:0007669"/>
    <property type="project" value="TreeGrafter"/>
</dbReference>
<dbReference type="VEuPathDB" id="CryptoDB:Cvel_18073"/>
<evidence type="ECO:0000259" key="1">
    <source>
        <dbReference type="Pfam" id="PF01575"/>
    </source>
</evidence>
<organism evidence="3">
    <name type="scientific">Chromera velia CCMP2878</name>
    <dbReference type="NCBI Taxonomy" id="1169474"/>
    <lineage>
        <taxon>Eukaryota</taxon>
        <taxon>Sar</taxon>
        <taxon>Alveolata</taxon>
        <taxon>Colpodellida</taxon>
        <taxon>Chromeraceae</taxon>
        <taxon>Chromera</taxon>
    </lineage>
</organism>
<dbReference type="InterPro" id="IPR029069">
    <property type="entry name" value="HotDog_dom_sf"/>
</dbReference>
<dbReference type="PANTHER" id="PTHR13078">
    <property type="entry name" value="PEROXISOMAL MULTIFUNCTIONAL ENZYME TYPE 2-RELATED"/>
    <property type="match status" value="1"/>
</dbReference>
<dbReference type="EMBL" id="CDMZ01000527">
    <property type="protein sequence ID" value="CEM16187.1"/>
    <property type="molecule type" value="Genomic_DNA"/>
</dbReference>
<dbReference type="GO" id="GO:0044594">
    <property type="term" value="F:17-beta-hydroxysteroid dehydrogenase (NAD+) activity"/>
    <property type="evidence" value="ECO:0007669"/>
    <property type="project" value="TreeGrafter"/>
</dbReference>
<dbReference type="AlphaFoldDB" id="A0A0G4FPC5"/>
<dbReference type="SUPFAM" id="SSF54637">
    <property type="entry name" value="Thioesterase/thiol ester dehydrase-isomerase"/>
    <property type="match status" value="2"/>
</dbReference>
<evidence type="ECO:0000259" key="2">
    <source>
        <dbReference type="Pfam" id="PF22622"/>
    </source>
</evidence>